<proteinExistence type="predicted"/>
<dbReference type="EMBL" id="UGRI01000001">
    <property type="protein sequence ID" value="SUA23967.1"/>
    <property type="molecule type" value="Genomic_DNA"/>
</dbReference>
<organism evidence="1">
    <name type="scientific">Neisseria gonorrhoeae</name>
    <dbReference type="NCBI Taxonomy" id="485"/>
    <lineage>
        <taxon>Bacteria</taxon>
        <taxon>Pseudomonadati</taxon>
        <taxon>Pseudomonadota</taxon>
        <taxon>Betaproteobacteria</taxon>
        <taxon>Neisseriales</taxon>
        <taxon>Neisseriaceae</taxon>
        <taxon>Neisseria</taxon>
    </lineage>
</organism>
<sequence length="53" mass="5958">MIKYNKQAVARIKSLVSVDRILESDILVIAAMDCNDGNVKGFVGYKYPSYACW</sequence>
<name>A0A378VXQ0_NEIGO</name>
<protein>
    <submittedName>
        <fullName evidence="1">Uncharacterized protein</fullName>
    </submittedName>
</protein>
<evidence type="ECO:0000313" key="1">
    <source>
        <dbReference type="EMBL" id="SUA23967.1"/>
    </source>
</evidence>
<dbReference type="AlphaFoldDB" id="A0A378VXQ0"/>
<accession>A0A378VXQ0</accession>
<reference evidence="1" key="1">
    <citation type="submission" date="2018-06" db="EMBL/GenBank/DDBJ databases">
        <authorList>
            <consortium name="Pathogen Informatics"/>
            <person name="Doyle S."/>
        </authorList>
    </citation>
    <scope>NUCLEOTIDE SEQUENCE [LARGE SCALE GENOMIC DNA]</scope>
    <source>
        <strain evidence="1">NCTC11421</strain>
    </source>
</reference>
<gene>
    <name evidence="1" type="ORF">NCTC11421_01957</name>
</gene>